<accession>A0A7S8C6S3</accession>
<reference evidence="1 2" key="1">
    <citation type="submission" date="2020-06" db="EMBL/GenBank/DDBJ databases">
        <title>Genome sequence of 2 isolates from Red Sea Mangroves.</title>
        <authorList>
            <person name="Sefrji F."/>
            <person name="Michoud G."/>
            <person name="Merlino G."/>
            <person name="Daffonchio D."/>
        </authorList>
    </citation>
    <scope>NUCLEOTIDE SEQUENCE [LARGE SCALE GENOMIC DNA]</scope>
    <source>
        <strain evidence="1 2">R1DC25</strain>
    </source>
</reference>
<organism evidence="1 2">
    <name type="scientific">Kaustia mangrovi</name>
    <dbReference type="NCBI Taxonomy" id="2593653"/>
    <lineage>
        <taxon>Bacteria</taxon>
        <taxon>Pseudomonadati</taxon>
        <taxon>Pseudomonadota</taxon>
        <taxon>Alphaproteobacteria</taxon>
        <taxon>Hyphomicrobiales</taxon>
        <taxon>Parvibaculaceae</taxon>
        <taxon>Kaustia</taxon>
    </lineage>
</organism>
<gene>
    <name evidence="1" type="ORF">HW532_17910</name>
</gene>
<dbReference type="AlphaFoldDB" id="A0A7S8C6S3"/>
<proteinExistence type="predicted"/>
<dbReference type="RefSeq" id="WP_213161779.1">
    <property type="nucleotide sequence ID" value="NZ_CP058214.1"/>
</dbReference>
<sequence>MANRTIGRSFKIAEGVMGYPDSLRAVALAAIAAAMMLAPGPGRAQELKPSSVPYCWEVYSVCVEAAYGFQSWRTGCYSDLTACLADKPVPACSAASRETCSSYLASCREHAGTNQLLREDCLADEDACLMAFGC</sequence>
<evidence type="ECO:0000313" key="1">
    <source>
        <dbReference type="EMBL" id="QPC44409.1"/>
    </source>
</evidence>
<dbReference type="Proteomes" id="UP000593594">
    <property type="component" value="Chromosome"/>
</dbReference>
<evidence type="ECO:0000313" key="2">
    <source>
        <dbReference type="Proteomes" id="UP000593594"/>
    </source>
</evidence>
<keyword evidence="2" id="KW-1185">Reference proteome</keyword>
<dbReference type="KEGG" id="kmn:HW532_17910"/>
<dbReference type="EMBL" id="CP058214">
    <property type="protein sequence ID" value="QPC44409.1"/>
    <property type="molecule type" value="Genomic_DNA"/>
</dbReference>
<name>A0A7S8C6S3_9HYPH</name>
<protein>
    <submittedName>
        <fullName evidence="1">Uncharacterized protein</fullName>
    </submittedName>
</protein>